<evidence type="ECO:0008006" key="3">
    <source>
        <dbReference type="Google" id="ProtNLM"/>
    </source>
</evidence>
<dbReference type="InterPro" id="IPR004195">
    <property type="entry name" value="Head_decoration_D"/>
</dbReference>
<gene>
    <name evidence="1" type="ORF">C4K68_07755</name>
</gene>
<dbReference type="AlphaFoldDB" id="A0A2S5KTE3"/>
<dbReference type="EMBL" id="PRLP01000023">
    <property type="protein sequence ID" value="PPC77932.1"/>
    <property type="molecule type" value="Genomic_DNA"/>
</dbReference>
<evidence type="ECO:0000313" key="2">
    <source>
        <dbReference type="Proteomes" id="UP000238196"/>
    </source>
</evidence>
<name>A0A2S5KTE3_9PROT</name>
<dbReference type="SUPFAM" id="SSF51274">
    <property type="entry name" value="Head decoration protein D (gpD, major capsid protein D)"/>
    <property type="match status" value="1"/>
</dbReference>
<dbReference type="Pfam" id="PF02924">
    <property type="entry name" value="HDPD"/>
    <property type="match status" value="1"/>
</dbReference>
<proteinExistence type="predicted"/>
<sequence>MLAGSSIETMPTGTLWLGGTTHTSIGTLASGQNLLAATVLGRITTSGELVQAVMTATDGSQTPVGILIHDIDATSAATPCQFYDGGDFDATLVQWDASWTDAAKAGAFDRTRINLLTPR</sequence>
<dbReference type="OrthoDB" id="7032972at2"/>
<dbReference type="Proteomes" id="UP000238196">
    <property type="component" value="Unassembled WGS sequence"/>
</dbReference>
<accession>A0A2S5KTE3</accession>
<dbReference type="InterPro" id="IPR036630">
    <property type="entry name" value="Head_decoration_D_sf"/>
</dbReference>
<protein>
    <recommendedName>
        <fullName evidence="3">Head decoration protein</fullName>
    </recommendedName>
</protein>
<evidence type="ECO:0000313" key="1">
    <source>
        <dbReference type="EMBL" id="PPC77932.1"/>
    </source>
</evidence>
<reference evidence="1 2" key="1">
    <citation type="submission" date="2018-02" db="EMBL/GenBank/DDBJ databases">
        <title>novel marine gammaproteobacteria from coastal saline agro ecosystem.</title>
        <authorList>
            <person name="Krishnan R."/>
            <person name="Ramesh Kumar N."/>
        </authorList>
    </citation>
    <scope>NUCLEOTIDE SEQUENCE [LARGE SCALE GENOMIC DNA]</scope>
    <source>
        <strain evidence="1 2">228</strain>
    </source>
</reference>
<organism evidence="1 2">
    <name type="scientific">Proteobacteria bacterium 228</name>
    <dbReference type="NCBI Taxonomy" id="2083153"/>
    <lineage>
        <taxon>Bacteria</taxon>
        <taxon>Pseudomonadati</taxon>
        <taxon>Pseudomonadota</taxon>
    </lineage>
</organism>
<dbReference type="Gene3D" id="2.40.300.10">
    <property type="entry name" value="Head decoration protein D"/>
    <property type="match status" value="1"/>
</dbReference>
<comment type="caution">
    <text evidence="1">The sequence shown here is derived from an EMBL/GenBank/DDBJ whole genome shotgun (WGS) entry which is preliminary data.</text>
</comment>